<dbReference type="PROSITE" id="PS50994">
    <property type="entry name" value="INTEGRASE"/>
    <property type="match status" value="1"/>
</dbReference>
<dbReference type="Gene3D" id="3.30.420.10">
    <property type="entry name" value="Ribonuclease H-like superfamily/Ribonuclease H"/>
    <property type="match status" value="1"/>
</dbReference>
<accession>A0A5E4TV70</accession>
<dbReference type="GO" id="GO:0003676">
    <property type="term" value="F:nucleic acid binding"/>
    <property type="evidence" value="ECO:0007669"/>
    <property type="project" value="InterPro"/>
</dbReference>
<gene>
    <name evidence="3" type="ORF">PPN31114_01699</name>
</gene>
<evidence type="ECO:0000259" key="2">
    <source>
        <dbReference type="PROSITE" id="PS50994"/>
    </source>
</evidence>
<keyword evidence="4" id="KW-1185">Reference proteome</keyword>
<dbReference type="EMBL" id="CABPSK010000001">
    <property type="protein sequence ID" value="VVD91780.1"/>
    <property type="molecule type" value="Genomic_DNA"/>
</dbReference>
<dbReference type="AlphaFoldDB" id="A0A5E4TV70"/>
<sequence length="160" mass="18339">MTLRAQTVVDNYTRESLAIDVGQSLKGEDVVRVLTMIVAERGVPQTIKVDNGSEYISKSMDRWAYEHGVELDFSRPGTPTDNAKVESFNGRFRQECLNEHWFLSLDDARGKIAAWRQYYNESRPHSALQWETPAEFARRARQRAPTDGTPKPEISTSDRY</sequence>
<name>A0A5E4TV70_9BURK</name>
<dbReference type="SUPFAM" id="SSF53098">
    <property type="entry name" value="Ribonuclease H-like"/>
    <property type="match status" value="1"/>
</dbReference>
<dbReference type="PANTHER" id="PTHR47515">
    <property type="entry name" value="LOW CALCIUM RESPONSE LOCUS PROTEIN T"/>
    <property type="match status" value="1"/>
</dbReference>
<dbReference type="Proteomes" id="UP000366945">
    <property type="component" value="Unassembled WGS sequence"/>
</dbReference>
<evidence type="ECO:0000313" key="4">
    <source>
        <dbReference type="Proteomes" id="UP000366945"/>
    </source>
</evidence>
<protein>
    <submittedName>
        <fullName evidence="3">Integrase catalytic subunit</fullName>
    </submittedName>
</protein>
<dbReference type="InterPro" id="IPR001584">
    <property type="entry name" value="Integrase_cat-core"/>
</dbReference>
<feature type="region of interest" description="Disordered" evidence="1">
    <location>
        <begin position="133"/>
        <end position="160"/>
    </location>
</feature>
<reference evidence="3 4" key="1">
    <citation type="submission" date="2019-08" db="EMBL/GenBank/DDBJ databases">
        <authorList>
            <person name="Peeters C."/>
        </authorList>
    </citation>
    <scope>NUCLEOTIDE SEQUENCE [LARGE SCALE GENOMIC DNA]</scope>
    <source>
        <strain evidence="3 4">LMG 31114</strain>
    </source>
</reference>
<organism evidence="3 4">
    <name type="scientific">Pandoraea pneumonica</name>
    <dbReference type="NCBI Taxonomy" id="2508299"/>
    <lineage>
        <taxon>Bacteria</taxon>
        <taxon>Pseudomonadati</taxon>
        <taxon>Pseudomonadota</taxon>
        <taxon>Betaproteobacteria</taxon>
        <taxon>Burkholderiales</taxon>
        <taxon>Burkholderiaceae</taxon>
        <taxon>Pandoraea</taxon>
    </lineage>
</organism>
<dbReference type="InterPro" id="IPR012337">
    <property type="entry name" value="RNaseH-like_sf"/>
</dbReference>
<dbReference type="InterPro" id="IPR036397">
    <property type="entry name" value="RNaseH_sf"/>
</dbReference>
<dbReference type="GO" id="GO:0015074">
    <property type="term" value="P:DNA integration"/>
    <property type="evidence" value="ECO:0007669"/>
    <property type="project" value="InterPro"/>
</dbReference>
<proteinExistence type="predicted"/>
<dbReference type="Pfam" id="PF13683">
    <property type="entry name" value="rve_3"/>
    <property type="match status" value="1"/>
</dbReference>
<dbReference type="PANTHER" id="PTHR47515:SF1">
    <property type="entry name" value="BLR2054 PROTEIN"/>
    <property type="match status" value="1"/>
</dbReference>
<feature type="domain" description="Integrase catalytic" evidence="2">
    <location>
        <begin position="1"/>
        <end position="141"/>
    </location>
</feature>
<evidence type="ECO:0000256" key="1">
    <source>
        <dbReference type="SAM" id="MobiDB-lite"/>
    </source>
</evidence>
<evidence type="ECO:0000313" key="3">
    <source>
        <dbReference type="EMBL" id="VVD91780.1"/>
    </source>
</evidence>